<evidence type="ECO:0000313" key="1">
    <source>
        <dbReference type="EMBL" id="TQK76016.1"/>
    </source>
</evidence>
<dbReference type="OrthoDB" id="5363652at2"/>
<organism evidence="1 2">
    <name type="scientific">Rarobacter incanus</name>
    <dbReference type="NCBI Taxonomy" id="153494"/>
    <lineage>
        <taxon>Bacteria</taxon>
        <taxon>Bacillati</taxon>
        <taxon>Actinomycetota</taxon>
        <taxon>Actinomycetes</taxon>
        <taxon>Micrococcales</taxon>
        <taxon>Rarobacteraceae</taxon>
        <taxon>Rarobacter</taxon>
    </lineage>
</organism>
<dbReference type="Pfam" id="PF07751">
    <property type="entry name" value="Abi_2"/>
    <property type="match status" value="1"/>
</dbReference>
<dbReference type="AlphaFoldDB" id="A0A542SN12"/>
<protein>
    <submittedName>
        <fullName evidence="1">Abortive infection bacteriophage resistance protein</fullName>
    </submittedName>
</protein>
<name>A0A542SN12_9MICO</name>
<gene>
    <name evidence="1" type="ORF">FB389_0668</name>
</gene>
<proteinExistence type="predicted"/>
<sequence length="307" mass="34909">MAESKQFKTYAQQLALLEQRGMTIEDPASAEALLRQLNYYRLSGYWHPMRRFDPATGQSLDEFRPGASFNLVHELYLFDEQLRHVALGSLARIELAVRALLGHELGAIDPFIHLKPELLGAPAHQVVSKQGDTRYEVWLKKYETALLTSREDFVAHHENMYGGKLPIWAAVEVMDWGTLSHLYGMAPGRARNPVADACGLRAPQLESWLKSLNIVRNYSAHHARLFNRVFDIKPRLSDDSRLAVAKGSENRVFTQLTLIQYLHHELNLSAATDLPALLVTYPENEIVPFKRIGALEGWQNSDLWSLR</sequence>
<keyword evidence="2" id="KW-1185">Reference proteome</keyword>
<dbReference type="PIRSF" id="PIRSF034934">
    <property type="entry name" value="AbiF_AbiD"/>
    <property type="match status" value="1"/>
</dbReference>
<dbReference type="EMBL" id="VFNV01000001">
    <property type="protein sequence ID" value="TQK76016.1"/>
    <property type="molecule type" value="Genomic_DNA"/>
</dbReference>
<dbReference type="InterPro" id="IPR011664">
    <property type="entry name" value="Abi_system_AbiD/AbiF-like"/>
</dbReference>
<dbReference type="Proteomes" id="UP000316181">
    <property type="component" value="Unassembled WGS sequence"/>
</dbReference>
<dbReference type="RefSeq" id="WP_142111336.1">
    <property type="nucleotide sequence ID" value="NZ_BAAATB010000008.1"/>
</dbReference>
<dbReference type="InterPro" id="IPR017034">
    <property type="entry name" value="Abi_system_AbiD/AbiF"/>
</dbReference>
<evidence type="ECO:0000313" key="2">
    <source>
        <dbReference type="Proteomes" id="UP000316181"/>
    </source>
</evidence>
<comment type="caution">
    <text evidence="1">The sequence shown here is derived from an EMBL/GenBank/DDBJ whole genome shotgun (WGS) entry which is preliminary data.</text>
</comment>
<reference evidence="1 2" key="1">
    <citation type="submission" date="2019-06" db="EMBL/GenBank/DDBJ databases">
        <title>Sequencing the genomes of 1000 actinobacteria strains.</title>
        <authorList>
            <person name="Klenk H.-P."/>
        </authorList>
    </citation>
    <scope>NUCLEOTIDE SEQUENCE [LARGE SCALE GENOMIC DNA]</scope>
    <source>
        <strain evidence="1 2">DSM 10596</strain>
    </source>
</reference>
<accession>A0A542SN12</accession>